<gene>
    <name evidence="32" type="ORF">C7446_1610</name>
</gene>
<evidence type="ECO:0000256" key="3">
    <source>
        <dbReference type="ARBA" id="ARBA00004752"/>
    </source>
</evidence>
<dbReference type="GO" id="GO:0008658">
    <property type="term" value="F:penicillin binding"/>
    <property type="evidence" value="ECO:0007669"/>
    <property type="project" value="InterPro"/>
</dbReference>
<comment type="subcellular location">
    <subcellularLocation>
        <location evidence="2">Cell inner membrane</location>
        <topology evidence="2">Single-pass type II membrane protein</topology>
    </subcellularLocation>
</comment>
<feature type="domain" description="Penicillin-binding protein transpeptidase" evidence="29">
    <location>
        <begin position="472"/>
        <end position="734"/>
    </location>
</feature>
<keyword evidence="10" id="KW-0121">Carboxypeptidase</keyword>
<evidence type="ECO:0000256" key="18">
    <source>
        <dbReference type="ARBA" id="ARBA00022984"/>
    </source>
</evidence>
<dbReference type="RefSeq" id="WP_121172560.1">
    <property type="nucleotide sequence ID" value="NZ_RBIN01000004.1"/>
</dbReference>
<feature type="domain" description="Penicillin-binding protein OB-like" evidence="31">
    <location>
        <begin position="376"/>
        <end position="468"/>
    </location>
</feature>
<dbReference type="InterPro" id="IPR012338">
    <property type="entry name" value="Beta-lactam/transpept-like"/>
</dbReference>
<evidence type="ECO:0000256" key="26">
    <source>
        <dbReference type="ARBA" id="ARBA00049902"/>
    </source>
</evidence>
<keyword evidence="22" id="KW-0511">Multifunctional enzyme</keyword>
<name>A0A420WXI3_9GAMM</name>
<evidence type="ECO:0000256" key="23">
    <source>
        <dbReference type="ARBA" id="ARBA00023316"/>
    </source>
</evidence>
<dbReference type="PANTHER" id="PTHR32282">
    <property type="entry name" value="BINDING PROTEIN TRANSPEPTIDASE, PUTATIVE-RELATED"/>
    <property type="match status" value="1"/>
</dbReference>
<evidence type="ECO:0000256" key="20">
    <source>
        <dbReference type="ARBA" id="ARBA00023136"/>
    </source>
</evidence>
<evidence type="ECO:0000313" key="32">
    <source>
        <dbReference type="EMBL" id="RKR04403.1"/>
    </source>
</evidence>
<dbReference type="Gene3D" id="1.10.3810.10">
    <property type="entry name" value="Biosynthetic peptidoglycan transglycosylase-like"/>
    <property type="match status" value="1"/>
</dbReference>
<keyword evidence="17" id="KW-0735">Signal-anchor</keyword>
<dbReference type="EC" id="3.4.16.4" evidence="6"/>
<reference evidence="32 33" key="1">
    <citation type="submission" date="2018-10" db="EMBL/GenBank/DDBJ databases">
        <title>Genomic Encyclopedia of Type Strains, Phase IV (KMG-IV): sequencing the most valuable type-strain genomes for metagenomic binning, comparative biology and taxonomic classification.</title>
        <authorList>
            <person name="Goeker M."/>
        </authorList>
    </citation>
    <scope>NUCLEOTIDE SEQUENCE [LARGE SCALE GENOMIC DNA]</scope>
    <source>
        <strain evidence="32 33">DSM 23229</strain>
    </source>
</reference>
<dbReference type="FunFam" id="1.10.3810.10:FF:000003">
    <property type="entry name" value="Penicillin-binding protein 1a"/>
    <property type="match status" value="1"/>
</dbReference>
<dbReference type="GO" id="GO:0009002">
    <property type="term" value="F:serine-type D-Ala-D-Ala carboxypeptidase activity"/>
    <property type="evidence" value="ECO:0007669"/>
    <property type="project" value="UniProtKB-EC"/>
</dbReference>
<dbReference type="GO" id="GO:0046677">
    <property type="term" value="P:response to antibiotic"/>
    <property type="evidence" value="ECO:0007669"/>
    <property type="project" value="UniProtKB-KW"/>
</dbReference>
<dbReference type="PANTHER" id="PTHR32282:SF27">
    <property type="entry name" value="PENICILLIN-BINDING PROTEIN 1A"/>
    <property type="match status" value="1"/>
</dbReference>
<dbReference type="GO" id="GO:0009252">
    <property type="term" value="P:peptidoglycan biosynthetic process"/>
    <property type="evidence" value="ECO:0007669"/>
    <property type="project" value="UniProtKB-UniPathway"/>
</dbReference>
<dbReference type="InterPro" id="IPR036950">
    <property type="entry name" value="PBP_transglycosylase"/>
</dbReference>
<evidence type="ECO:0000256" key="8">
    <source>
        <dbReference type="ARBA" id="ARBA00022475"/>
    </source>
</evidence>
<evidence type="ECO:0000256" key="11">
    <source>
        <dbReference type="ARBA" id="ARBA00022670"/>
    </source>
</evidence>
<dbReference type="UniPathway" id="UPA00219"/>
<comment type="caution">
    <text evidence="32">The sequence shown here is derived from an EMBL/GenBank/DDBJ whole genome shotgun (WGS) entry which is preliminary data.</text>
</comment>
<dbReference type="AlphaFoldDB" id="A0A420WXI3"/>
<feature type="region of interest" description="Disordered" evidence="28">
    <location>
        <begin position="793"/>
        <end position="842"/>
    </location>
</feature>
<evidence type="ECO:0000259" key="31">
    <source>
        <dbReference type="Pfam" id="PF17092"/>
    </source>
</evidence>
<dbReference type="EMBL" id="RBIN01000004">
    <property type="protein sequence ID" value="RKR04403.1"/>
    <property type="molecule type" value="Genomic_DNA"/>
</dbReference>
<dbReference type="GO" id="GO:0030288">
    <property type="term" value="C:outer membrane-bounded periplasmic space"/>
    <property type="evidence" value="ECO:0007669"/>
    <property type="project" value="TreeGrafter"/>
</dbReference>
<keyword evidence="9" id="KW-0997">Cell inner membrane</keyword>
<keyword evidence="23" id="KW-0961">Cell wall biogenesis/degradation</keyword>
<comment type="catalytic activity">
    <reaction evidence="24">
        <text>Preferential cleavage: (Ac)2-L-Lys-D-Ala-|-D-Ala. Also transpeptidation of peptidyl-alanyl moieties that are N-acyl substituents of D-alanine.</text>
        <dbReference type="EC" id="3.4.16.4"/>
    </reaction>
</comment>
<keyword evidence="16" id="KW-0133">Cell shape</keyword>
<dbReference type="GO" id="GO:0008360">
    <property type="term" value="P:regulation of cell shape"/>
    <property type="evidence" value="ECO:0007669"/>
    <property type="project" value="UniProtKB-KW"/>
</dbReference>
<evidence type="ECO:0000256" key="12">
    <source>
        <dbReference type="ARBA" id="ARBA00022676"/>
    </source>
</evidence>
<dbReference type="InterPro" id="IPR031376">
    <property type="entry name" value="PCB_OB"/>
</dbReference>
<keyword evidence="13" id="KW-0808">Transferase</keyword>
<keyword evidence="18" id="KW-0573">Peptidoglycan synthesis</keyword>
<sequence length="842" mass="93042">MTFIKRLVFHIFWFLVSLTAGTVMAVAGAAIYFGPGLPDVHQLQHYQLSMPLRVYTNDHKLIGEFGAQRRKLVKGQNIPPEMTHALMAAEDANFYDHIGVSPKGLARAAVELASSGAIQSGGSTITMQVARNYLLTLDQTFTRKIREILLSLQMEQILGKQQILELYVNKIYLGQGAYGIGAAAETYFDKPLDQLSLPQMATLAGLPKAPSSLNPIANPERSLIRRNWVLLRMQQLGYIDNRTYQQAVQAPIGVQRHHSAPEVQAPWVAEMARQFALERFGDEAYTGNYRVTTTIDSQLQQNARSALVQGLIEYDTRHGWRGPEQQDIPPGLAEAQDRASHQGLEQELSESPEVAQTARQAAERSRTTVSGVEGDVSNWVQVLDRTPRLGPLQPAIVVADNGQQMKVLLKNDQVVTLDWDGLKWAREWKSPKWRGPVPDTAADIARRGDMVRVMQQEDGDWRLAQLPDAEAAIVVLDPQTGALRALQGGFSFQRSQYNRATQAQRQPGSNFKPFIYLAALENGMTPATIINDAPIVQEGVGSQDDWRPENAERSFGGPTRLRVGLYRSLNLVTIRVLRSIGLDQTLDFLQRMGFDRERLPHGLSLALGSANLTPLEIARGYAEIANGGFRVQPWFISSVHKGDSDDNLLSAPSSPAACRSCDPLDSTVTIDGRTYPIAERIASPESVYLLHSIMRDVIEKGTGQAARALNRSDIVGKTGTTNDQRDAWFSGFNDSLVTTVWVGKDSNKTIAEYGSQAALPIWMKFMGPALEGTPEATPPQPEDIVRVRIDPDTGKRLRDGEQGGITELFRKDNLPPYQKRSVQPELEDESGSQGTGSYDAIF</sequence>
<evidence type="ECO:0000256" key="7">
    <source>
        <dbReference type="ARBA" id="ARBA00018638"/>
    </source>
</evidence>
<evidence type="ECO:0000256" key="19">
    <source>
        <dbReference type="ARBA" id="ARBA00022989"/>
    </source>
</evidence>
<dbReference type="NCBIfam" id="TIGR02074">
    <property type="entry name" value="PBP_1a_fam"/>
    <property type="match status" value="1"/>
</dbReference>
<dbReference type="InterPro" id="IPR050396">
    <property type="entry name" value="Glycosyltr_51/Transpeptidase"/>
</dbReference>
<keyword evidence="19" id="KW-1133">Transmembrane helix</keyword>
<evidence type="ECO:0000259" key="29">
    <source>
        <dbReference type="Pfam" id="PF00905"/>
    </source>
</evidence>
<keyword evidence="12" id="KW-0328">Glycosyltransferase</keyword>
<dbReference type="Proteomes" id="UP000281975">
    <property type="component" value="Unassembled WGS sequence"/>
</dbReference>
<comment type="pathway">
    <text evidence="3">Cell wall biogenesis; peptidoglycan biosynthesis.</text>
</comment>
<dbReference type="GO" id="GO:0071555">
    <property type="term" value="P:cell wall organization"/>
    <property type="evidence" value="ECO:0007669"/>
    <property type="project" value="UniProtKB-KW"/>
</dbReference>
<evidence type="ECO:0000256" key="13">
    <source>
        <dbReference type="ARBA" id="ARBA00022679"/>
    </source>
</evidence>
<evidence type="ECO:0000256" key="5">
    <source>
        <dbReference type="ARBA" id="ARBA00007739"/>
    </source>
</evidence>
<evidence type="ECO:0000256" key="1">
    <source>
        <dbReference type="ARBA" id="ARBA00002624"/>
    </source>
</evidence>
<dbReference type="GO" id="GO:0005886">
    <property type="term" value="C:plasma membrane"/>
    <property type="evidence" value="ECO:0007669"/>
    <property type="project" value="UniProtKB-SubCell"/>
</dbReference>
<dbReference type="GO" id="GO:0008955">
    <property type="term" value="F:peptidoglycan glycosyltransferase activity"/>
    <property type="evidence" value="ECO:0007669"/>
    <property type="project" value="UniProtKB-EC"/>
</dbReference>
<keyword evidence="21" id="KW-0046">Antibiotic resistance</keyword>
<dbReference type="InterPro" id="IPR001264">
    <property type="entry name" value="Glyco_trans_51"/>
</dbReference>
<evidence type="ECO:0000256" key="28">
    <source>
        <dbReference type="SAM" id="MobiDB-lite"/>
    </source>
</evidence>
<evidence type="ECO:0000256" key="22">
    <source>
        <dbReference type="ARBA" id="ARBA00023268"/>
    </source>
</evidence>
<dbReference type="Pfam" id="PF00912">
    <property type="entry name" value="Transgly"/>
    <property type="match status" value="1"/>
</dbReference>
<dbReference type="InterPro" id="IPR023346">
    <property type="entry name" value="Lysozyme-like_dom_sf"/>
</dbReference>
<protein>
    <recommendedName>
        <fullName evidence="7">Penicillin-binding protein 1A</fullName>
        <ecNumber evidence="25">2.4.99.28</ecNumber>
        <ecNumber evidence="6">3.4.16.4</ecNumber>
    </recommendedName>
</protein>
<evidence type="ECO:0000256" key="6">
    <source>
        <dbReference type="ARBA" id="ARBA00012448"/>
    </source>
</evidence>
<dbReference type="EC" id="2.4.99.28" evidence="25"/>
<dbReference type="OrthoDB" id="9766909at2"/>
<organism evidence="32 33">
    <name type="scientific">Kushneria sinocarnis</name>
    <dbReference type="NCBI Taxonomy" id="595502"/>
    <lineage>
        <taxon>Bacteria</taxon>
        <taxon>Pseudomonadati</taxon>
        <taxon>Pseudomonadota</taxon>
        <taxon>Gammaproteobacteria</taxon>
        <taxon>Oceanospirillales</taxon>
        <taxon>Halomonadaceae</taxon>
        <taxon>Kushneria</taxon>
    </lineage>
</organism>
<keyword evidence="15" id="KW-0378">Hydrolase</keyword>
<accession>A0A420WXI3</accession>
<evidence type="ECO:0000256" key="4">
    <source>
        <dbReference type="ARBA" id="ARBA00007090"/>
    </source>
</evidence>
<keyword evidence="11" id="KW-0645">Protease</keyword>
<comment type="similarity">
    <text evidence="4">In the C-terminal section; belongs to the transpeptidase family.</text>
</comment>
<evidence type="ECO:0000259" key="30">
    <source>
        <dbReference type="Pfam" id="PF00912"/>
    </source>
</evidence>
<comment type="function">
    <text evidence="1">Cell wall formation. Synthesis of cross-linked peptidoglycan from the lipid intermediates. The enzyme has a penicillin-insensitive transglycosylase N-terminal domain (formation of linear glycan strands) and a penicillin-sensitive transpeptidase C-terminal domain (cross-linking of the peptide subunits).</text>
</comment>
<dbReference type="Gene3D" id="3.40.710.10">
    <property type="entry name" value="DD-peptidase/beta-lactamase superfamily"/>
    <property type="match status" value="2"/>
</dbReference>
<dbReference type="SUPFAM" id="SSF53955">
    <property type="entry name" value="Lysozyme-like"/>
    <property type="match status" value="1"/>
</dbReference>
<dbReference type="GO" id="GO:0006508">
    <property type="term" value="P:proteolysis"/>
    <property type="evidence" value="ECO:0007669"/>
    <property type="project" value="UniProtKB-KW"/>
</dbReference>
<comment type="pathway">
    <text evidence="27">Glycan biosynthesis.</text>
</comment>
<dbReference type="Pfam" id="PF00905">
    <property type="entry name" value="Transpeptidase"/>
    <property type="match status" value="1"/>
</dbReference>
<evidence type="ECO:0000256" key="24">
    <source>
        <dbReference type="ARBA" id="ARBA00034000"/>
    </source>
</evidence>
<dbReference type="SUPFAM" id="SSF56601">
    <property type="entry name" value="beta-lactamase/transpeptidase-like"/>
    <property type="match status" value="1"/>
</dbReference>
<comment type="similarity">
    <text evidence="5">In the N-terminal section; belongs to the glycosyltransferase 51 family.</text>
</comment>
<keyword evidence="33" id="KW-1185">Reference proteome</keyword>
<evidence type="ECO:0000256" key="21">
    <source>
        <dbReference type="ARBA" id="ARBA00023251"/>
    </source>
</evidence>
<keyword evidence="14" id="KW-0812">Transmembrane</keyword>
<evidence type="ECO:0000256" key="9">
    <source>
        <dbReference type="ARBA" id="ARBA00022519"/>
    </source>
</evidence>
<dbReference type="InterPro" id="IPR001460">
    <property type="entry name" value="PCN-bd_Tpept"/>
</dbReference>
<evidence type="ECO:0000256" key="2">
    <source>
        <dbReference type="ARBA" id="ARBA00004249"/>
    </source>
</evidence>
<comment type="catalytic activity">
    <reaction evidence="26">
        <text>[GlcNAc-(1-&gt;4)-Mur2Ac(oyl-L-Ala-gamma-D-Glu-L-Lys-D-Ala-D-Ala)](n)-di-trans,octa-cis-undecaprenyl diphosphate + beta-D-GlcNAc-(1-&gt;4)-Mur2Ac(oyl-L-Ala-gamma-D-Glu-L-Lys-D-Ala-D-Ala)-di-trans,octa-cis-undecaprenyl diphosphate = [GlcNAc-(1-&gt;4)-Mur2Ac(oyl-L-Ala-gamma-D-Glu-L-Lys-D-Ala-D-Ala)](n+1)-di-trans,octa-cis-undecaprenyl diphosphate + di-trans,octa-cis-undecaprenyl diphosphate + H(+)</text>
        <dbReference type="Rhea" id="RHEA:23708"/>
        <dbReference type="Rhea" id="RHEA-COMP:9602"/>
        <dbReference type="Rhea" id="RHEA-COMP:9603"/>
        <dbReference type="ChEBI" id="CHEBI:15378"/>
        <dbReference type="ChEBI" id="CHEBI:58405"/>
        <dbReference type="ChEBI" id="CHEBI:60033"/>
        <dbReference type="ChEBI" id="CHEBI:78435"/>
        <dbReference type="EC" id="2.4.99.28"/>
    </reaction>
</comment>
<proteinExistence type="inferred from homology"/>
<feature type="domain" description="Glycosyl transferase family 51" evidence="30">
    <location>
        <begin position="60"/>
        <end position="234"/>
    </location>
</feature>
<dbReference type="Pfam" id="PF17092">
    <property type="entry name" value="PCB_OB"/>
    <property type="match status" value="1"/>
</dbReference>
<feature type="region of interest" description="Disordered" evidence="28">
    <location>
        <begin position="319"/>
        <end position="370"/>
    </location>
</feature>
<evidence type="ECO:0000256" key="10">
    <source>
        <dbReference type="ARBA" id="ARBA00022645"/>
    </source>
</evidence>
<evidence type="ECO:0000256" key="27">
    <source>
        <dbReference type="ARBA" id="ARBA00060592"/>
    </source>
</evidence>
<evidence type="ECO:0000256" key="17">
    <source>
        <dbReference type="ARBA" id="ARBA00022968"/>
    </source>
</evidence>
<evidence type="ECO:0000256" key="15">
    <source>
        <dbReference type="ARBA" id="ARBA00022801"/>
    </source>
</evidence>
<evidence type="ECO:0000313" key="33">
    <source>
        <dbReference type="Proteomes" id="UP000281975"/>
    </source>
</evidence>
<keyword evidence="20" id="KW-0472">Membrane</keyword>
<evidence type="ECO:0000256" key="14">
    <source>
        <dbReference type="ARBA" id="ARBA00022692"/>
    </source>
</evidence>
<evidence type="ECO:0000256" key="25">
    <source>
        <dbReference type="ARBA" id="ARBA00044770"/>
    </source>
</evidence>
<evidence type="ECO:0000256" key="16">
    <source>
        <dbReference type="ARBA" id="ARBA00022960"/>
    </source>
</evidence>
<keyword evidence="8" id="KW-1003">Cell membrane</keyword>